<dbReference type="AlphaFoldDB" id="A0A1G9H2E5"/>
<dbReference type="InterPro" id="IPR002656">
    <property type="entry name" value="Acyl_transf_3_dom"/>
</dbReference>
<protein>
    <submittedName>
        <fullName evidence="3">Peptidoglycan/LPS O-acetylase OafA/YrhL, contains acyltransferase and SGNH-hydrolase domains</fullName>
    </submittedName>
</protein>
<proteinExistence type="predicted"/>
<dbReference type="GO" id="GO:0016787">
    <property type="term" value="F:hydrolase activity"/>
    <property type="evidence" value="ECO:0007669"/>
    <property type="project" value="UniProtKB-KW"/>
</dbReference>
<dbReference type="Proteomes" id="UP000198894">
    <property type="component" value="Unassembled WGS sequence"/>
</dbReference>
<name>A0A1G9H2E5_9HYPH</name>
<dbReference type="PANTHER" id="PTHR23028">
    <property type="entry name" value="ACETYLTRANSFERASE"/>
    <property type="match status" value="1"/>
</dbReference>
<dbReference type="GO" id="GO:0000271">
    <property type="term" value="P:polysaccharide biosynthetic process"/>
    <property type="evidence" value="ECO:0007669"/>
    <property type="project" value="TreeGrafter"/>
</dbReference>
<dbReference type="Pfam" id="PF01757">
    <property type="entry name" value="Acyl_transf_3"/>
    <property type="match status" value="1"/>
</dbReference>
<feature type="transmembrane region" description="Helical" evidence="1">
    <location>
        <begin position="142"/>
        <end position="160"/>
    </location>
</feature>
<accession>A0A1G9H2E5</accession>
<keyword evidence="3" id="KW-0808">Transferase</keyword>
<dbReference type="GO" id="GO:0016020">
    <property type="term" value="C:membrane"/>
    <property type="evidence" value="ECO:0007669"/>
    <property type="project" value="TreeGrafter"/>
</dbReference>
<feature type="transmembrane region" description="Helical" evidence="1">
    <location>
        <begin position="230"/>
        <end position="252"/>
    </location>
</feature>
<feature type="transmembrane region" description="Helical" evidence="1">
    <location>
        <begin position="59"/>
        <end position="81"/>
    </location>
</feature>
<dbReference type="RefSeq" id="WP_091599699.1">
    <property type="nucleotide sequence ID" value="NZ_FNEE01000026.1"/>
</dbReference>
<gene>
    <name evidence="3" type="ORF">SAMN05428953_12645</name>
</gene>
<feature type="transmembrane region" description="Helical" evidence="1">
    <location>
        <begin position="12"/>
        <end position="33"/>
    </location>
</feature>
<keyword evidence="3" id="KW-0378">Hydrolase</keyword>
<evidence type="ECO:0000313" key="3">
    <source>
        <dbReference type="EMBL" id="SDL07032.1"/>
    </source>
</evidence>
<keyword evidence="1" id="KW-1133">Transmembrane helix</keyword>
<evidence type="ECO:0000256" key="1">
    <source>
        <dbReference type="SAM" id="Phobius"/>
    </source>
</evidence>
<keyword evidence="4" id="KW-1185">Reference proteome</keyword>
<evidence type="ECO:0000259" key="2">
    <source>
        <dbReference type="Pfam" id="PF01757"/>
    </source>
</evidence>
<feature type="transmembrane region" description="Helical" evidence="1">
    <location>
        <begin position="167"/>
        <end position="185"/>
    </location>
</feature>
<sequence length="376" mass="41405">MRGKRGERLIGLDILRIFSAFSVMFFHLAFWSWAPEADNTPKLITGGMHQFPELISLSWWGWVGVETFFVISGFVISFSASQATPESFFFGRVFRLLPSAVICATITAAVCVVAAPLTLTEIIVRYIRSVIFWPGGPWIDGVYWTLGIEVAFYSLVLVLLAMGRRHLIEPAMVVVGLASLTFWLVSDGLPDQLPIRVMQLTLMHHGMYFGLGVVMSAAFMRGLTPLRTGLCALFLAGGTIPITHQVSGLAAIEGLSSLWTPAFVWIACVVAFGLFIAFDTRIAAILSDRTKRAIAMLGVATYPLYLLHDIFGAWLMTIIAERYSALAFSMIVTTIMSLVIVAFLEAPPVRAAIKGAIAKAMLISTRADPWWSKYRP</sequence>
<feature type="transmembrane region" description="Helical" evidence="1">
    <location>
        <begin position="258"/>
        <end position="278"/>
    </location>
</feature>
<feature type="domain" description="Acyltransferase 3" evidence="2">
    <location>
        <begin position="10"/>
        <end position="340"/>
    </location>
</feature>
<dbReference type="InterPro" id="IPR050879">
    <property type="entry name" value="Acyltransferase_3"/>
</dbReference>
<dbReference type="GO" id="GO:0016747">
    <property type="term" value="F:acyltransferase activity, transferring groups other than amino-acyl groups"/>
    <property type="evidence" value="ECO:0007669"/>
    <property type="project" value="InterPro"/>
</dbReference>
<feature type="transmembrane region" description="Helical" evidence="1">
    <location>
        <begin position="325"/>
        <end position="344"/>
    </location>
</feature>
<organism evidence="3 4">
    <name type="scientific">Mesorhizobium muleiense</name>
    <dbReference type="NCBI Taxonomy" id="1004279"/>
    <lineage>
        <taxon>Bacteria</taxon>
        <taxon>Pseudomonadati</taxon>
        <taxon>Pseudomonadota</taxon>
        <taxon>Alphaproteobacteria</taxon>
        <taxon>Hyphomicrobiales</taxon>
        <taxon>Phyllobacteriaceae</taxon>
        <taxon>Mesorhizobium</taxon>
    </lineage>
</organism>
<keyword evidence="1" id="KW-0472">Membrane</keyword>
<keyword evidence="1" id="KW-0812">Transmembrane</keyword>
<feature type="transmembrane region" description="Helical" evidence="1">
    <location>
        <begin position="93"/>
        <end position="115"/>
    </location>
</feature>
<feature type="transmembrane region" description="Helical" evidence="1">
    <location>
        <begin position="299"/>
        <end position="319"/>
    </location>
</feature>
<evidence type="ECO:0000313" key="4">
    <source>
        <dbReference type="Proteomes" id="UP000198894"/>
    </source>
</evidence>
<feature type="transmembrane region" description="Helical" evidence="1">
    <location>
        <begin position="205"/>
        <end position="223"/>
    </location>
</feature>
<dbReference type="EMBL" id="FNEE01000026">
    <property type="protein sequence ID" value="SDL07032.1"/>
    <property type="molecule type" value="Genomic_DNA"/>
</dbReference>
<reference evidence="4" key="1">
    <citation type="submission" date="2016-10" db="EMBL/GenBank/DDBJ databases">
        <authorList>
            <person name="Varghese N."/>
            <person name="Submissions S."/>
        </authorList>
    </citation>
    <scope>NUCLEOTIDE SEQUENCE [LARGE SCALE GENOMIC DNA]</scope>
    <source>
        <strain evidence="4">CGMCC 1.11022</strain>
    </source>
</reference>
<dbReference type="PANTHER" id="PTHR23028:SF53">
    <property type="entry name" value="ACYL_TRANSF_3 DOMAIN-CONTAINING PROTEIN"/>
    <property type="match status" value="1"/>
</dbReference>
<keyword evidence="3" id="KW-0012">Acyltransferase</keyword>